<evidence type="ECO:0000313" key="1">
    <source>
        <dbReference type="EMBL" id="MEQ2286045.1"/>
    </source>
</evidence>
<organism evidence="1 2">
    <name type="scientific">Ameca splendens</name>
    <dbReference type="NCBI Taxonomy" id="208324"/>
    <lineage>
        <taxon>Eukaryota</taxon>
        <taxon>Metazoa</taxon>
        <taxon>Chordata</taxon>
        <taxon>Craniata</taxon>
        <taxon>Vertebrata</taxon>
        <taxon>Euteleostomi</taxon>
        <taxon>Actinopterygii</taxon>
        <taxon>Neopterygii</taxon>
        <taxon>Teleostei</taxon>
        <taxon>Neoteleostei</taxon>
        <taxon>Acanthomorphata</taxon>
        <taxon>Ovalentaria</taxon>
        <taxon>Atherinomorphae</taxon>
        <taxon>Cyprinodontiformes</taxon>
        <taxon>Goodeidae</taxon>
        <taxon>Ameca</taxon>
    </lineage>
</organism>
<keyword evidence="2" id="KW-1185">Reference proteome</keyword>
<protein>
    <submittedName>
        <fullName evidence="1">Uncharacterized protein</fullName>
    </submittedName>
</protein>
<reference evidence="1 2" key="1">
    <citation type="submission" date="2021-06" db="EMBL/GenBank/DDBJ databases">
        <authorList>
            <person name="Palmer J.M."/>
        </authorList>
    </citation>
    <scope>NUCLEOTIDE SEQUENCE [LARGE SCALE GENOMIC DNA]</scope>
    <source>
        <strain evidence="1 2">AS_MEX2019</strain>
        <tissue evidence="1">Muscle</tissue>
    </source>
</reference>
<comment type="caution">
    <text evidence="1">The sequence shown here is derived from an EMBL/GenBank/DDBJ whole genome shotgun (WGS) entry which is preliminary data.</text>
</comment>
<gene>
    <name evidence="1" type="ORF">AMECASPLE_038198</name>
</gene>
<sequence length="94" mass="10341">MKNGSLCSPTTLHVNTVMGSLLSSFQTGRLCRKLLWESFLLQASERNKETSARCLSNPLPVEEVGLLERGCSYSDRGIMGSLLLPPFPQLLEVS</sequence>
<accession>A0ABV0XX67</accession>
<proteinExistence type="predicted"/>
<name>A0ABV0XX67_9TELE</name>
<dbReference type="Proteomes" id="UP001469553">
    <property type="component" value="Unassembled WGS sequence"/>
</dbReference>
<dbReference type="EMBL" id="JAHRIP010016295">
    <property type="protein sequence ID" value="MEQ2286045.1"/>
    <property type="molecule type" value="Genomic_DNA"/>
</dbReference>
<evidence type="ECO:0000313" key="2">
    <source>
        <dbReference type="Proteomes" id="UP001469553"/>
    </source>
</evidence>